<dbReference type="PANTHER" id="PTHR42913:SF3">
    <property type="entry name" value="64 KDA MITOCHONDRIAL NADH DEHYDROGENASE (EUROFUNG)"/>
    <property type="match status" value="1"/>
</dbReference>
<dbReference type="EC" id="1.6.99.3" evidence="7"/>
<evidence type="ECO:0000256" key="3">
    <source>
        <dbReference type="ARBA" id="ARBA00022630"/>
    </source>
</evidence>
<dbReference type="Gene3D" id="3.50.50.100">
    <property type="match status" value="1"/>
</dbReference>
<dbReference type="SUPFAM" id="SSF51905">
    <property type="entry name" value="FAD/NAD(P)-binding domain"/>
    <property type="match status" value="1"/>
</dbReference>
<protein>
    <submittedName>
        <fullName evidence="7">NADH dehydrogenase</fullName>
        <ecNumber evidence="7">1.6.99.3</ecNumber>
    </submittedName>
</protein>
<evidence type="ECO:0000256" key="5">
    <source>
        <dbReference type="ARBA" id="ARBA00023002"/>
    </source>
</evidence>
<dbReference type="InterPro" id="IPR051169">
    <property type="entry name" value="NADH-Q_oxidoreductase"/>
</dbReference>
<dbReference type="Pfam" id="PF07992">
    <property type="entry name" value="Pyr_redox_2"/>
    <property type="match status" value="1"/>
</dbReference>
<proteinExistence type="inferred from homology"/>
<gene>
    <name evidence="7" type="primary">ndh_1</name>
    <name evidence="7" type="ORF">LMG19083_00609</name>
</gene>
<accession>A0ABN9IIM5</accession>
<evidence type="ECO:0000256" key="2">
    <source>
        <dbReference type="ARBA" id="ARBA00005272"/>
    </source>
</evidence>
<keyword evidence="8" id="KW-1185">Reference proteome</keyword>
<evidence type="ECO:0000313" key="8">
    <source>
        <dbReference type="Proteomes" id="UP001189813"/>
    </source>
</evidence>
<dbReference type="EMBL" id="CATZBU010000001">
    <property type="protein sequence ID" value="CAJ0780013.1"/>
    <property type="molecule type" value="Genomic_DNA"/>
</dbReference>
<dbReference type="GO" id="GO:0016491">
    <property type="term" value="F:oxidoreductase activity"/>
    <property type="evidence" value="ECO:0007669"/>
    <property type="project" value="UniProtKB-KW"/>
</dbReference>
<dbReference type="PANTHER" id="PTHR42913">
    <property type="entry name" value="APOPTOSIS-INDUCING FACTOR 1"/>
    <property type="match status" value="1"/>
</dbReference>
<name>A0ABN9IIM5_9RALS</name>
<evidence type="ECO:0000313" key="7">
    <source>
        <dbReference type="EMBL" id="CAJ0780013.1"/>
    </source>
</evidence>
<keyword evidence="5 7" id="KW-0560">Oxidoreductase</keyword>
<dbReference type="PRINTS" id="PR00411">
    <property type="entry name" value="PNDRDTASEI"/>
</dbReference>
<dbReference type="InterPro" id="IPR036188">
    <property type="entry name" value="FAD/NAD-bd_sf"/>
</dbReference>
<dbReference type="InterPro" id="IPR023753">
    <property type="entry name" value="FAD/NAD-binding_dom"/>
</dbReference>
<organism evidence="7 8">
    <name type="scientific">Ralstonia psammae</name>
    <dbReference type="NCBI Taxonomy" id="3058598"/>
    <lineage>
        <taxon>Bacteria</taxon>
        <taxon>Pseudomonadati</taxon>
        <taxon>Pseudomonadota</taxon>
        <taxon>Betaproteobacteria</taxon>
        <taxon>Burkholderiales</taxon>
        <taxon>Burkholderiaceae</taxon>
        <taxon>Ralstonia</taxon>
    </lineage>
</organism>
<feature type="domain" description="FAD/NAD(P)-binding" evidence="6">
    <location>
        <begin position="6"/>
        <end position="341"/>
    </location>
</feature>
<dbReference type="RefSeq" id="WP_316664118.1">
    <property type="nucleotide sequence ID" value="NZ_CATZBU010000001.1"/>
</dbReference>
<comment type="caution">
    <text evidence="7">The sequence shown here is derived from an EMBL/GenBank/DDBJ whole genome shotgun (WGS) entry which is preliminary data.</text>
</comment>
<dbReference type="PRINTS" id="PR00368">
    <property type="entry name" value="FADPNR"/>
</dbReference>
<evidence type="ECO:0000256" key="4">
    <source>
        <dbReference type="ARBA" id="ARBA00022827"/>
    </source>
</evidence>
<reference evidence="7 8" key="1">
    <citation type="submission" date="2023-07" db="EMBL/GenBank/DDBJ databases">
        <authorList>
            <person name="Peeters C."/>
        </authorList>
    </citation>
    <scope>NUCLEOTIDE SEQUENCE [LARGE SCALE GENOMIC DNA]</scope>
    <source>
        <strain evidence="7 8">LMG 19083</strain>
    </source>
</reference>
<comment type="cofactor">
    <cofactor evidence="1">
        <name>FAD</name>
        <dbReference type="ChEBI" id="CHEBI:57692"/>
    </cofactor>
</comment>
<evidence type="ECO:0000256" key="1">
    <source>
        <dbReference type="ARBA" id="ARBA00001974"/>
    </source>
</evidence>
<keyword evidence="4" id="KW-0274">FAD</keyword>
<evidence type="ECO:0000259" key="6">
    <source>
        <dbReference type="Pfam" id="PF07992"/>
    </source>
</evidence>
<comment type="similarity">
    <text evidence="2">Belongs to the NADH dehydrogenase family.</text>
</comment>
<sequence>MATTHRIVIIGGGAGGLELATRLGDTLGKSSRAQITLVDRCPTHVWKPLLHEVAAGSLDTSAHQIEYAAQAHWHHFEFSQGELVGLDRNAKTLRLAPVVDADSGDEILPLRDLAYDTLVLALGSQTNFFGVPGAQENAIPLDTLEQAEKLRRRLLQTCIRKGKAATSTARQGVHVAIIGGGATGVELSAELRRMEKVFRQFGLHSPNQGRDISIILLEAGPRLLPALSLRVATATTNLLRKLGIQVSVGDPVTNVGEADVRTQSGRLLPADITIWAAGIKAPELLANLDGIAVNRINQVKVTRSLQSESDENVFALGDCASCTWKGDRFVPPRAQAAHQQAAFLAKTLRARIEGNPLPAFKYTDHGSLVSLGGASAVGSLMGGIIGGSILVEGLVARIMYASLYRKHIATVAGMRRMLLDCLVHGLRRVGMPRVKLH</sequence>
<dbReference type="Proteomes" id="UP001189813">
    <property type="component" value="Unassembled WGS sequence"/>
</dbReference>
<keyword evidence="3" id="KW-0285">Flavoprotein</keyword>